<sequence length="180" mass="19589">MRIEVLGHVRLITNEGAEVQVAERHLRLLLAALAAADGEPVPADTLIDRLWNGDLPANPKKVLQAKLSRLRTALDQARLGARERLTHTPAGYQLILDTDTFDAGRFKGAVEDARRMGASSQKVQALTDALTLWRGAPFGDMADEIWLAPAVAELHDVRGDAFEALVETLLERGDPQGAIN</sequence>
<keyword evidence="4" id="KW-0804">Transcription</keyword>
<evidence type="ECO:0000256" key="3">
    <source>
        <dbReference type="ARBA" id="ARBA00023125"/>
    </source>
</evidence>
<evidence type="ECO:0000259" key="6">
    <source>
        <dbReference type="PROSITE" id="PS51755"/>
    </source>
</evidence>
<dbReference type="GO" id="GO:0006355">
    <property type="term" value="P:regulation of DNA-templated transcription"/>
    <property type="evidence" value="ECO:0007669"/>
    <property type="project" value="InterPro"/>
</dbReference>
<dbReference type="Gene3D" id="1.10.10.10">
    <property type="entry name" value="Winged helix-like DNA-binding domain superfamily/Winged helix DNA-binding domain"/>
    <property type="match status" value="1"/>
</dbReference>
<dbReference type="Gene3D" id="1.25.40.10">
    <property type="entry name" value="Tetratricopeptide repeat domain"/>
    <property type="match status" value="1"/>
</dbReference>
<dbReference type="PANTHER" id="PTHR35807:SF1">
    <property type="entry name" value="TRANSCRIPTIONAL REGULATOR REDD"/>
    <property type="match status" value="1"/>
</dbReference>
<dbReference type="PANTHER" id="PTHR35807">
    <property type="entry name" value="TRANSCRIPTIONAL REGULATOR REDD-RELATED"/>
    <property type="match status" value="1"/>
</dbReference>
<dbReference type="InterPro" id="IPR036388">
    <property type="entry name" value="WH-like_DNA-bd_sf"/>
</dbReference>
<dbReference type="GO" id="GO:0003677">
    <property type="term" value="F:DNA binding"/>
    <property type="evidence" value="ECO:0007669"/>
    <property type="project" value="UniProtKB-UniRule"/>
</dbReference>
<accession>A0A9D1YTQ9</accession>
<evidence type="ECO:0000313" key="7">
    <source>
        <dbReference type="EMBL" id="HIY64962.1"/>
    </source>
</evidence>
<feature type="domain" description="OmpR/PhoB-type" evidence="6">
    <location>
        <begin position="1"/>
        <end position="96"/>
    </location>
</feature>
<keyword evidence="3 5" id="KW-0238">DNA-binding</keyword>
<dbReference type="InterPro" id="IPR016032">
    <property type="entry name" value="Sig_transdc_resp-reg_C-effctor"/>
</dbReference>
<comment type="caution">
    <text evidence="7">The sequence shown here is derived from an EMBL/GenBank/DDBJ whole genome shotgun (WGS) entry which is preliminary data.</text>
</comment>
<dbReference type="GO" id="GO:0000160">
    <property type="term" value="P:phosphorelay signal transduction system"/>
    <property type="evidence" value="ECO:0007669"/>
    <property type="project" value="InterPro"/>
</dbReference>
<name>A0A9D1YTQ9_9MICO</name>
<reference evidence="7" key="1">
    <citation type="journal article" date="2021" name="PeerJ">
        <title>Extensive microbial diversity within the chicken gut microbiome revealed by metagenomics and culture.</title>
        <authorList>
            <person name="Gilroy R."/>
            <person name="Ravi A."/>
            <person name="Getino M."/>
            <person name="Pursley I."/>
            <person name="Horton D.L."/>
            <person name="Alikhan N.F."/>
            <person name="Baker D."/>
            <person name="Gharbi K."/>
            <person name="Hall N."/>
            <person name="Watson M."/>
            <person name="Adriaenssens E.M."/>
            <person name="Foster-Nyarko E."/>
            <person name="Jarju S."/>
            <person name="Secka A."/>
            <person name="Antonio M."/>
            <person name="Oren A."/>
            <person name="Chaudhuri R.R."/>
            <person name="La Ragione R."/>
            <person name="Hildebrand F."/>
            <person name="Pallen M.J."/>
        </authorList>
    </citation>
    <scope>NUCLEOTIDE SEQUENCE</scope>
    <source>
        <strain evidence="7">ChiGjej1B1-98</strain>
    </source>
</reference>
<evidence type="ECO:0000256" key="4">
    <source>
        <dbReference type="ARBA" id="ARBA00023163"/>
    </source>
</evidence>
<evidence type="ECO:0000256" key="2">
    <source>
        <dbReference type="ARBA" id="ARBA00023015"/>
    </source>
</evidence>
<organism evidence="7 8">
    <name type="scientific">Candidatus Agrococcus pullicola</name>
    <dbReference type="NCBI Taxonomy" id="2838429"/>
    <lineage>
        <taxon>Bacteria</taxon>
        <taxon>Bacillati</taxon>
        <taxon>Actinomycetota</taxon>
        <taxon>Actinomycetes</taxon>
        <taxon>Micrococcales</taxon>
        <taxon>Microbacteriaceae</taxon>
        <taxon>Agrococcus</taxon>
    </lineage>
</organism>
<dbReference type="InterPro" id="IPR011990">
    <property type="entry name" value="TPR-like_helical_dom_sf"/>
</dbReference>
<dbReference type="EMBL" id="DXDC01000042">
    <property type="protein sequence ID" value="HIY64962.1"/>
    <property type="molecule type" value="Genomic_DNA"/>
</dbReference>
<reference evidence="7" key="2">
    <citation type="submission" date="2021-04" db="EMBL/GenBank/DDBJ databases">
        <authorList>
            <person name="Gilroy R."/>
        </authorList>
    </citation>
    <scope>NUCLEOTIDE SEQUENCE</scope>
    <source>
        <strain evidence="7">ChiGjej1B1-98</strain>
    </source>
</reference>
<dbReference type="Pfam" id="PF00486">
    <property type="entry name" value="Trans_reg_C"/>
    <property type="match status" value="1"/>
</dbReference>
<dbReference type="SMART" id="SM00862">
    <property type="entry name" value="Trans_reg_C"/>
    <property type="match status" value="1"/>
</dbReference>
<dbReference type="PROSITE" id="PS51755">
    <property type="entry name" value="OMPR_PHOB"/>
    <property type="match status" value="1"/>
</dbReference>
<dbReference type="SUPFAM" id="SSF48452">
    <property type="entry name" value="TPR-like"/>
    <property type="match status" value="1"/>
</dbReference>
<dbReference type="Proteomes" id="UP000824005">
    <property type="component" value="Unassembled WGS sequence"/>
</dbReference>
<dbReference type="InterPro" id="IPR051677">
    <property type="entry name" value="AfsR-DnrI-RedD_regulator"/>
</dbReference>
<feature type="DNA-binding region" description="OmpR/PhoB-type" evidence="5">
    <location>
        <begin position="1"/>
        <end position="96"/>
    </location>
</feature>
<dbReference type="Pfam" id="PF03704">
    <property type="entry name" value="BTAD"/>
    <property type="match status" value="1"/>
</dbReference>
<evidence type="ECO:0000256" key="1">
    <source>
        <dbReference type="ARBA" id="ARBA00005820"/>
    </source>
</evidence>
<protein>
    <submittedName>
        <fullName evidence="7">Bacterial transcriptional activator domain-containing protein</fullName>
    </submittedName>
</protein>
<evidence type="ECO:0000313" key="8">
    <source>
        <dbReference type="Proteomes" id="UP000824005"/>
    </source>
</evidence>
<dbReference type="SUPFAM" id="SSF46894">
    <property type="entry name" value="C-terminal effector domain of the bipartite response regulators"/>
    <property type="match status" value="1"/>
</dbReference>
<dbReference type="AlphaFoldDB" id="A0A9D1YTQ9"/>
<evidence type="ECO:0000256" key="5">
    <source>
        <dbReference type="PROSITE-ProRule" id="PRU01091"/>
    </source>
</evidence>
<gene>
    <name evidence="7" type="ORF">H9830_01635</name>
</gene>
<dbReference type="InterPro" id="IPR005158">
    <property type="entry name" value="BTAD"/>
</dbReference>
<dbReference type="InterPro" id="IPR001867">
    <property type="entry name" value="OmpR/PhoB-type_DNA-bd"/>
</dbReference>
<comment type="similarity">
    <text evidence="1">Belongs to the AfsR/DnrI/RedD regulatory family.</text>
</comment>
<keyword evidence="2" id="KW-0805">Transcription regulation</keyword>
<feature type="non-terminal residue" evidence="7">
    <location>
        <position position="180"/>
    </location>
</feature>
<proteinExistence type="inferred from homology"/>